<organism evidence="1 2">
    <name type="scientific">Diploscapter pachys</name>
    <dbReference type="NCBI Taxonomy" id="2018661"/>
    <lineage>
        <taxon>Eukaryota</taxon>
        <taxon>Metazoa</taxon>
        <taxon>Ecdysozoa</taxon>
        <taxon>Nematoda</taxon>
        <taxon>Chromadorea</taxon>
        <taxon>Rhabditida</taxon>
        <taxon>Rhabditina</taxon>
        <taxon>Rhabditomorpha</taxon>
        <taxon>Rhabditoidea</taxon>
        <taxon>Rhabditidae</taxon>
        <taxon>Diploscapter</taxon>
    </lineage>
</organism>
<protein>
    <submittedName>
        <fullName evidence="1">Uncharacterized protein</fullName>
    </submittedName>
</protein>
<dbReference type="AlphaFoldDB" id="A0A2A2KX17"/>
<comment type="caution">
    <text evidence="1">The sequence shown here is derived from an EMBL/GenBank/DDBJ whole genome shotgun (WGS) entry which is preliminary data.</text>
</comment>
<evidence type="ECO:0000313" key="1">
    <source>
        <dbReference type="EMBL" id="PAV78369.1"/>
    </source>
</evidence>
<keyword evidence="2" id="KW-1185">Reference proteome</keyword>
<sequence>DYVRKYTLKIRRIKKLHYGKGYDYESDPTITINFFIRCCEEHFSGEKYLGPDNIPEPERLLEETNDSLETSEYNLKLVSADQAMTHLQSFIEYVVNYYAIVKMFDISISGKSIGDWYNLVPFLEKKNIIRCRPSIQLSNMKVDINKFFDCKIFEKGIRDIEYYQINESSRDDSFVYHDRIKNANSVDIIFFDGMHPIKNGQLILLNKRTDISLKEMKHIEKWAIHEMIL</sequence>
<gene>
    <name evidence="1" type="ORF">WR25_00564</name>
</gene>
<accession>A0A2A2KX17</accession>
<proteinExistence type="predicted"/>
<reference evidence="1 2" key="1">
    <citation type="journal article" date="2017" name="Curr. Biol.">
        <title>Genome architecture and evolution of a unichromosomal asexual nematode.</title>
        <authorList>
            <person name="Fradin H."/>
            <person name="Zegar C."/>
            <person name="Gutwein M."/>
            <person name="Lucas J."/>
            <person name="Kovtun M."/>
            <person name="Corcoran D."/>
            <person name="Baugh L.R."/>
            <person name="Kiontke K."/>
            <person name="Gunsalus K."/>
            <person name="Fitch D.H."/>
            <person name="Piano F."/>
        </authorList>
    </citation>
    <scope>NUCLEOTIDE SEQUENCE [LARGE SCALE GENOMIC DNA]</scope>
    <source>
        <strain evidence="1">PF1309</strain>
    </source>
</reference>
<dbReference type="Proteomes" id="UP000218231">
    <property type="component" value="Unassembled WGS sequence"/>
</dbReference>
<feature type="non-terminal residue" evidence="1">
    <location>
        <position position="229"/>
    </location>
</feature>
<evidence type="ECO:0000313" key="2">
    <source>
        <dbReference type="Proteomes" id="UP000218231"/>
    </source>
</evidence>
<dbReference type="EMBL" id="LIAE01007569">
    <property type="protein sequence ID" value="PAV78369.1"/>
    <property type="molecule type" value="Genomic_DNA"/>
</dbReference>
<name>A0A2A2KX17_9BILA</name>
<feature type="non-terminal residue" evidence="1">
    <location>
        <position position="1"/>
    </location>
</feature>